<sequence>WHCLLPIPWRSEGNICPVFGTASPFQTFFDMSGSSSFMDDDVEGDLDPFAFFAAGGIPIGGGRGAFRTPAGNIQGGNRSKAKIQDSPIERDLYVSIEDVFSGCVKKIKVSRKVIHPDGSTRKEDKFLTINVKPGWKSGTKITFQREGDQSRN</sequence>
<dbReference type="Pfam" id="PF01556">
    <property type="entry name" value="DnaJ_C"/>
    <property type="match status" value="1"/>
</dbReference>
<reference evidence="3" key="2">
    <citation type="journal article" date="2017" name="J. Med. Entomol.">
        <title>Transcriptome Analysis of the Triatoma infestans (Hemiptera: Reduviidae) Integument.</title>
        <authorList>
            <person name="Calderon-Fernandez G.M."/>
            <person name="Moriconi D.E."/>
            <person name="Dulbecco A.B."/>
            <person name="Juarez M.P."/>
        </authorList>
    </citation>
    <scope>NUCLEOTIDE SEQUENCE</scope>
    <source>
        <strain evidence="3">Int1</strain>
        <tissue evidence="3">Integument</tissue>
    </source>
</reference>
<dbReference type="Gene3D" id="2.60.260.20">
    <property type="entry name" value="Urease metallochaperone UreE, N-terminal domain"/>
    <property type="match status" value="1"/>
</dbReference>
<dbReference type="InterPro" id="IPR008971">
    <property type="entry name" value="HSP40/DnaJ_pept-bd"/>
</dbReference>
<dbReference type="GO" id="GO:0051082">
    <property type="term" value="F:unfolded protein binding"/>
    <property type="evidence" value="ECO:0007669"/>
    <property type="project" value="InterPro"/>
</dbReference>
<evidence type="ECO:0000256" key="1">
    <source>
        <dbReference type="ARBA" id="ARBA00023186"/>
    </source>
</evidence>
<dbReference type="PANTHER" id="PTHR24078:SF553">
    <property type="entry name" value="DNAJ HOMOLOG SUBFAMILY B MEMBER 5"/>
    <property type="match status" value="1"/>
</dbReference>
<evidence type="ECO:0000313" key="3">
    <source>
        <dbReference type="EMBL" id="JAS01459.1"/>
    </source>
</evidence>
<dbReference type="AlphaFoldDB" id="A0A161MRC1"/>
<protein>
    <submittedName>
        <fullName evidence="3">Heat shock protein</fullName>
    </submittedName>
</protein>
<dbReference type="PANTHER" id="PTHR24078">
    <property type="entry name" value="DNAJ HOMOLOG SUBFAMILY C MEMBER"/>
    <property type="match status" value="1"/>
</dbReference>
<dbReference type="GO" id="GO:0006457">
    <property type="term" value="P:protein folding"/>
    <property type="evidence" value="ECO:0007669"/>
    <property type="project" value="InterPro"/>
</dbReference>
<dbReference type="InterPro" id="IPR002939">
    <property type="entry name" value="DnaJ_C"/>
</dbReference>
<organism evidence="3">
    <name type="scientific">Triatoma infestans</name>
    <name type="common">Assassin bug</name>
    <dbReference type="NCBI Taxonomy" id="30076"/>
    <lineage>
        <taxon>Eukaryota</taxon>
        <taxon>Metazoa</taxon>
        <taxon>Ecdysozoa</taxon>
        <taxon>Arthropoda</taxon>
        <taxon>Hexapoda</taxon>
        <taxon>Insecta</taxon>
        <taxon>Pterygota</taxon>
        <taxon>Neoptera</taxon>
        <taxon>Paraneoptera</taxon>
        <taxon>Hemiptera</taxon>
        <taxon>Heteroptera</taxon>
        <taxon>Panheteroptera</taxon>
        <taxon>Cimicomorpha</taxon>
        <taxon>Reduviidae</taxon>
        <taxon>Triatominae</taxon>
        <taxon>Triatoma</taxon>
    </lineage>
</organism>
<evidence type="ECO:0000259" key="2">
    <source>
        <dbReference type="Pfam" id="PF01556"/>
    </source>
</evidence>
<proteinExistence type="predicted"/>
<feature type="non-terminal residue" evidence="3">
    <location>
        <position position="152"/>
    </location>
</feature>
<feature type="domain" description="Chaperone DnaJ C-terminal" evidence="2">
    <location>
        <begin position="88"/>
        <end position="150"/>
    </location>
</feature>
<dbReference type="EMBL" id="GEMB01001705">
    <property type="protein sequence ID" value="JAS01459.1"/>
    <property type="molecule type" value="Transcribed_RNA"/>
</dbReference>
<keyword evidence="1" id="KW-0143">Chaperone</keyword>
<dbReference type="InterPro" id="IPR051339">
    <property type="entry name" value="DnaJ_subfamily_B"/>
</dbReference>
<keyword evidence="3" id="KW-0346">Stress response</keyword>
<accession>A0A161MRC1</accession>
<name>A0A161MRC1_TRIIF</name>
<dbReference type="GO" id="GO:0005829">
    <property type="term" value="C:cytosol"/>
    <property type="evidence" value="ECO:0007669"/>
    <property type="project" value="TreeGrafter"/>
</dbReference>
<dbReference type="FunFam" id="2.60.260.20:FF:000002">
    <property type="entry name" value="Dnaj homolog subfamily b member"/>
    <property type="match status" value="1"/>
</dbReference>
<reference evidence="3" key="1">
    <citation type="submission" date="2016-04" db="EMBL/GenBank/DDBJ databases">
        <authorList>
            <person name="Calderon-Fernandez G.M.Sr."/>
        </authorList>
    </citation>
    <scope>NUCLEOTIDE SEQUENCE</scope>
    <source>
        <strain evidence="3">Int1</strain>
        <tissue evidence="3">Integument</tissue>
    </source>
</reference>
<dbReference type="SUPFAM" id="SSF49493">
    <property type="entry name" value="HSP40/DnaJ peptide-binding domain"/>
    <property type="match status" value="1"/>
</dbReference>
<dbReference type="GO" id="GO:0051087">
    <property type="term" value="F:protein-folding chaperone binding"/>
    <property type="evidence" value="ECO:0007669"/>
    <property type="project" value="TreeGrafter"/>
</dbReference>
<feature type="non-terminal residue" evidence="3">
    <location>
        <position position="1"/>
    </location>
</feature>